<dbReference type="EMBL" id="DXIQ01000017">
    <property type="protein sequence ID" value="HIV37930.1"/>
    <property type="molecule type" value="Genomic_DNA"/>
</dbReference>
<comment type="caution">
    <text evidence="2">The sequence shown here is derived from an EMBL/GenBank/DDBJ whole genome shotgun (WGS) entry which is preliminary data.</text>
</comment>
<reference evidence="2" key="2">
    <citation type="submission" date="2021-04" db="EMBL/GenBank/DDBJ databases">
        <authorList>
            <person name="Gilroy R."/>
        </authorList>
    </citation>
    <scope>NUCLEOTIDE SEQUENCE</scope>
    <source>
        <strain evidence="2">CHK195-9823</strain>
    </source>
</reference>
<keyword evidence="1" id="KW-1133">Transmembrane helix</keyword>
<reference evidence="2" key="1">
    <citation type="journal article" date="2021" name="PeerJ">
        <title>Extensive microbial diversity within the chicken gut microbiome revealed by metagenomics and culture.</title>
        <authorList>
            <person name="Gilroy R."/>
            <person name="Ravi A."/>
            <person name="Getino M."/>
            <person name="Pursley I."/>
            <person name="Horton D.L."/>
            <person name="Alikhan N.F."/>
            <person name="Baker D."/>
            <person name="Gharbi K."/>
            <person name="Hall N."/>
            <person name="Watson M."/>
            <person name="Adriaenssens E.M."/>
            <person name="Foster-Nyarko E."/>
            <person name="Jarju S."/>
            <person name="Secka A."/>
            <person name="Antonio M."/>
            <person name="Oren A."/>
            <person name="Chaudhuri R.R."/>
            <person name="La Ragione R."/>
            <person name="Hildebrand F."/>
            <person name="Pallen M.J."/>
        </authorList>
    </citation>
    <scope>NUCLEOTIDE SEQUENCE</scope>
    <source>
        <strain evidence="2">CHK195-9823</strain>
    </source>
</reference>
<proteinExistence type="predicted"/>
<gene>
    <name evidence="2" type="ORF">H9747_02865</name>
</gene>
<feature type="transmembrane region" description="Helical" evidence="1">
    <location>
        <begin position="7"/>
        <end position="24"/>
    </location>
</feature>
<accession>A0A9D1PBW7</accession>
<organism evidence="2 3">
    <name type="scientific">Candidatus Blautia stercorigallinarum</name>
    <dbReference type="NCBI Taxonomy" id="2838501"/>
    <lineage>
        <taxon>Bacteria</taxon>
        <taxon>Bacillati</taxon>
        <taxon>Bacillota</taxon>
        <taxon>Clostridia</taxon>
        <taxon>Lachnospirales</taxon>
        <taxon>Lachnospiraceae</taxon>
        <taxon>Blautia</taxon>
    </lineage>
</organism>
<keyword evidence="1" id="KW-0812">Transmembrane</keyword>
<feature type="transmembrane region" description="Helical" evidence="1">
    <location>
        <begin position="179"/>
        <end position="197"/>
    </location>
</feature>
<keyword evidence="1" id="KW-0472">Membrane</keyword>
<evidence type="ECO:0000256" key="1">
    <source>
        <dbReference type="SAM" id="Phobius"/>
    </source>
</evidence>
<evidence type="ECO:0000313" key="3">
    <source>
        <dbReference type="Proteomes" id="UP000886814"/>
    </source>
</evidence>
<dbReference type="AlphaFoldDB" id="A0A9D1PBW7"/>
<dbReference type="Proteomes" id="UP000886814">
    <property type="component" value="Unassembled WGS sequence"/>
</dbReference>
<protein>
    <submittedName>
        <fullName evidence="2">Uncharacterized protein</fullName>
    </submittedName>
</protein>
<name>A0A9D1PBW7_9FIRM</name>
<evidence type="ECO:0000313" key="2">
    <source>
        <dbReference type="EMBL" id="HIV37930.1"/>
    </source>
</evidence>
<sequence length="201" mass="22718">MKKAIKPIIYVCIILVISLIRTFLCTWEVPIYDAGVEGDGYGNLGQLSGNSYIEQSFYCELNGLEGVQVQPVTFNRTENGTLIYQLIDKETQETVAAGTVDTAGWEDAKFTEIPFQRIEASKGREYVLRIQADNTPDDKGVSFYTTQKQEGTSLSLNGESRDECLVLKNVYKSFNLQEFIVFAGMLAYIVLFIKLLYKFLR</sequence>